<comment type="caution">
    <text evidence="1">The sequence shown here is derived from an EMBL/GenBank/DDBJ whole genome shotgun (WGS) entry which is preliminary data.</text>
</comment>
<dbReference type="Proteomes" id="UP001196413">
    <property type="component" value="Unassembled WGS sequence"/>
</dbReference>
<reference evidence="1" key="1">
    <citation type="submission" date="2021-06" db="EMBL/GenBank/DDBJ databases">
        <title>Parelaphostrongylus tenuis whole genome reference sequence.</title>
        <authorList>
            <person name="Garwood T.J."/>
            <person name="Larsen P.A."/>
            <person name="Fountain-Jones N.M."/>
            <person name="Garbe J.R."/>
            <person name="Macchietto M.G."/>
            <person name="Kania S.A."/>
            <person name="Gerhold R.W."/>
            <person name="Richards J.E."/>
            <person name="Wolf T.M."/>
        </authorList>
    </citation>
    <scope>NUCLEOTIDE SEQUENCE</scope>
    <source>
        <strain evidence="1">MNPRO001-30</strain>
        <tissue evidence="1">Meninges</tissue>
    </source>
</reference>
<protein>
    <submittedName>
        <fullName evidence="1">Uncharacterized protein</fullName>
    </submittedName>
</protein>
<accession>A0AAD5QV01</accession>
<dbReference type="EMBL" id="JAHQIW010003849">
    <property type="protein sequence ID" value="KAJ1360356.1"/>
    <property type="molecule type" value="Genomic_DNA"/>
</dbReference>
<evidence type="ECO:0000313" key="2">
    <source>
        <dbReference type="Proteomes" id="UP001196413"/>
    </source>
</evidence>
<organism evidence="1 2">
    <name type="scientific">Parelaphostrongylus tenuis</name>
    <name type="common">Meningeal worm</name>
    <dbReference type="NCBI Taxonomy" id="148309"/>
    <lineage>
        <taxon>Eukaryota</taxon>
        <taxon>Metazoa</taxon>
        <taxon>Ecdysozoa</taxon>
        <taxon>Nematoda</taxon>
        <taxon>Chromadorea</taxon>
        <taxon>Rhabditida</taxon>
        <taxon>Rhabditina</taxon>
        <taxon>Rhabditomorpha</taxon>
        <taxon>Strongyloidea</taxon>
        <taxon>Metastrongylidae</taxon>
        <taxon>Parelaphostrongylus</taxon>
    </lineage>
</organism>
<keyword evidence="2" id="KW-1185">Reference proteome</keyword>
<sequence>MDVVHVAEPLSRSCFAQLVVPHPMFLCDRVFMENGFAPWSMCANSTVNVSRCDSLSHKQ</sequence>
<dbReference type="AlphaFoldDB" id="A0AAD5QV01"/>
<evidence type="ECO:0000313" key="1">
    <source>
        <dbReference type="EMBL" id="KAJ1360356.1"/>
    </source>
</evidence>
<name>A0AAD5QV01_PARTN</name>
<gene>
    <name evidence="1" type="ORF">KIN20_019309</name>
</gene>
<proteinExistence type="predicted"/>